<dbReference type="EMBL" id="JACCBU010000001">
    <property type="protein sequence ID" value="NYE69396.1"/>
    <property type="molecule type" value="Genomic_DNA"/>
</dbReference>
<accession>A0A7Y9I3M6</accession>
<evidence type="ECO:0000313" key="3">
    <source>
        <dbReference type="Proteomes" id="UP000569914"/>
    </source>
</evidence>
<dbReference type="Gene3D" id="3.30.420.40">
    <property type="match status" value="2"/>
</dbReference>
<dbReference type="RefSeq" id="WP_179748145.1">
    <property type="nucleotide sequence ID" value="NZ_JACCBU010000001.1"/>
</dbReference>
<feature type="domain" description="ATPase BadF/BadG/BcrA/BcrD type" evidence="1">
    <location>
        <begin position="7"/>
        <end position="278"/>
    </location>
</feature>
<dbReference type="Proteomes" id="UP000569914">
    <property type="component" value="Unassembled WGS sequence"/>
</dbReference>
<dbReference type="InterPro" id="IPR043129">
    <property type="entry name" value="ATPase_NBD"/>
</dbReference>
<keyword evidence="2" id="KW-0808">Transferase</keyword>
<protein>
    <submittedName>
        <fullName evidence="2">N-acetylglucosamine kinase-like BadF-type ATPase</fullName>
    </submittedName>
</protein>
<comment type="caution">
    <text evidence="2">The sequence shown here is derived from an EMBL/GenBank/DDBJ whole genome shotgun (WGS) entry which is preliminary data.</text>
</comment>
<dbReference type="PANTHER" id="PTHR43190">
    <property type="entry name" value="N-ACETYL-D-GLUCOSAMINE KINASE"/>
    <property type="match status" value="1"/>
</dbReference>
<organism evidence="2 3">
    <name type="scientific">Microlunatus parietis</name>
    <dbReference type="NCBI Taxonomy" id="682979"/>
    <lineage>
        <taxon>Bacteria</taxon>
        <taxon>Bacillati</taxon>
        <taxon>Actinomycetota</taxon>
        <taxon>Actinomycetes</taxon>
        <taxon>Propionibacteriales</taxon>
        <taxon>Propionibacteriaceae</taxon>
        <taxon>Microlunatus</taxon>
    </lineage>
</organism>
<evidence type="ECO:0000313" key="2">
    <source>
        <dbReference type="EMBL" id="NYE69396.1"/>
    </source>
</evidence>
<name>A0A7Y9I3M6_9ACTN</name>
<keyword evidence="3" id="KW-1185">Reference proteome</keyword>
<keyword evidence="2" id="KW-0418">Kinase</keyword>
<evidence type="ECO:0000259" key="1">
    <source>
        <dbReference type="Pfam" id="PF01869"/>
    </source>
</evidence>
<dbReference type="GO" id="GO:0016301">
    <property type="term" value="F:kinase activity"/>
    <property type="evidence" value="ECO:0007669"/>
    <property type="project" value="UniProtKB-KW"/>
</dbReference>
<sequence length="317" mass="32657">MRRWMAIDVGQTTVRVRTSWTSEVITAPGFHDPAADPVAAAFGAVRPILAAFAGSMIDDVPVVLAIGHTGLPEPAEGLDAVAKLILAELPVVSEVRLFPDAVTAHAGALSGRAGVVVAAGTGTVCLGVDSAGRAARVDGVGHLVGDAGSAYDLGRAGLRQAVWHQERREAASALYEAARRHLLDDLDLGDDLGASLRRLCWLPDRVKLVAAFARPVIDSAQAGDQVAARLVGQAAADLAATVRACAALIEPAAEDRRIACVGGMFASDALAQPFRAALDLADWRVVPADGTVLDGTVLLAGDSPGLHASLGHFRKGS</sequence>
<dbReference type="SUPFAM" id="SSF53067">
    <property type="entry name" value="Actin-like ATPase domain"/>
    <property type="match status" value="1"/>
</dbReference>
<dbReference type="AlphaFoldDB" id="A0A7Y9I3M6"/>
<proteinExistence type="predicted"/>
<dbReference type="PANTHER" id="PTHR43190:SF3">
    <property type="entry name" value="N-ACETYL-D-GLUCOSAMINE KINASE"/>
    <property type="match status" value="1"/>
</dbReference>
<dbReference type="InterPro" id="IPR052519">
    <property type="entry name" value="Euk-type_GlcNAc_Kinase"/>
</dbReference>
<reference evidence="2 3" key="1">
    <citation type="submission" date="2020-07" db="EMBL/GenBank/DDBJ databases">
        <title>Sequencing the genomes of 1000 actinobacteria strains.</title>
        <authorList>
            <person name="Klenk H.-P."/>
        </authorList>
    </citation>
    <scope>NUCLEOTIDE SEQUENCE [LARGE SCALE GENOMIC DNA]</scope>
    <source>
        <strain evidence="2 3">DSM 22083</strain>
    </source>
</reference>
<gene>
    <name evidence="2" type="ORF">BKA15_000725</name>
</gene>
<dbReference type="InterPro" id="IPR002731">
    <property type="entry name" value="ATPase_BadF"/>
</dbReference>
<dbReference type="Pfam" id="PF01869">
    <property type="entry name" value="BcrAD_BadFG"/>
    <property type="match status" value="1"/>
</dbReference>